<proteinExistence type="predicted"/>
<dbReference type="InterPro" id="IPR002823">
    <property type="entry name" value="DUF112_TM"/>
</dbReference>
<feature type="transmembrane region" description="Helical" evidence="1">
    <location>
        <begin position="467"/>
        <end position="488"/>
    </location>
</feature>
<evidence type="ECO:0000313" key="3">
    <source>
        <dbReference type="EMBL" id="MBB3194369.1"/>
    </source>
</evidence>
<feature type="domain" description="DUF112" evidence="2">
    <location>
        <begin position="20"/>
        <end position="436"/>
    </location>
</feature>
<evidence type="ECO:0000259" key="2">
    <source>
        <dbReference type="Pfam" id="PF01970"/>
    </source>
</evidence>
<name>A0ABR6GSZ2_9BURK</name>
<keyword evidence="1" id="KW-0812">Transmembrane</keyword>
<feature type="transmembrane region" description="Helical" evidence="1">
    <location>
        <begin position="384"/>
        <end position="404"/>
    </location>
</feature>
<feature type="transmembrane region" description="Helical" evidence="1">
    <location>
        <begin position="20"/>
        <end position="39"/>
    </location>
</feature>
<sequence>MDVLNNLAFGFSHALTLQNLMFCAIGCMVGTLVGLLPGLGPLATISLLLPLTYSIPTTGALIMLAGIYYGAQYGDSVSAITMKIPHASSIVACIDGYQMNLKGQTGLALFTAGISSFIGGTVAIVVLAWLAPSLGEVAFLFGPADYCSLMLLGFLCVSFVTTGHLLNGLAMCLIGVLFGQIGTDVNSGMERFTFDQPFLAEGVGLVSVALGCFGIAEIAKNLDAGNERTPFNGKIHLMPTWPEFKRILPSALRGSAVGSFLGILPGGGPVIAQFAAYALDKKVSKYRHEIGTGVIEGVAGQAAADEAASRTSFIPLMSIGIPENPVMALMMGAFIIKGIQPGPNMIAGHPDLFWGLVASMWIGNVFLLVLNVPLVRYWLSVFKIPYNVLFPSILFFCCIGTFSVNNNLDDIFVTALFGLCGYVFMRLDMDPSPLMLGFILGPMLEENFRRAMLISRGKFDVFVQRPISATLLGLMAVFIAWQLVGFVLQARRKAAARRLASGPAGPAPIEAAPMVPVGAEAAAGAGTGSPPAGV</sequence>
<dbReference type="EMBL" id="JACHXO010000002">
    <property type="protein sequence ID" value="MBB3194369.1"/>
    <property type="molecule type" value="Genomic_DNA"/>
</dbReference>
<dbReference type="PANTHER" id="PTHR35342:SF5">
    <property type="entry name" value="TRICARBOXYLIC TRANSPORT PROTEIN"/>
    <property type="match status" value="1"/>
</dbReference>
<accession>A0ABR6GSZ2</accession>
<feature type="transmembrane region" description="Helical" evidence="1">
    <location>
        <begin position="352"/>
        <end position="372"/>
    </location>
</feature>
<dbReference type="Proteomes" id="UP000574369">
    <property type="component" value="Unassembled WGS sequence"/>
</dbReference>
<dbReference type="RefSeq" id="WP_088450422.1">
    <property type="nucleotide sequence ID" value="NZ_JACHXO010000002.1"/>
</dbReference>
<feature type="transmembrane region" description="Helical" evidence="1">
    <location>
        <begin position="51"/>
        <end position="71"/>
    </location>
</feature>
<protein>
    <submittedName>
        <fullName evidence="3">TctA family transporter</fullName>
    </submittedName>
</protein>
<reference evidence="3 4" key="1">
    <citation type="submission" date="2020-08" db="EMBL/GenBank/DDBJ databases">
        <title>Genomic Encyclopedia of Type Strains, Phase III (KMG-III): the genomes of soil and plant-associated and newly described type strains.</title>
        <authorList>
            <person name="Whitman W."/>
        </authorList>
    </citation>
    <scope>NUCLEOTIDE SEQUENCE [LARGE SCALE GENOMIC DNA]</scope>
    <source>
        <strain evidence="3 4">CECT 7247</strain>
    </source>
</reference>
<keyword evidence="1" id="KW-0472">Membrane</keyword>
<organism evidence="3 4">
    <name type="scientific">Roseateles terrae</name>
    <dbReference type="NCBI Taxonomy" id="431060"/>
    <lineage>
        <taxon>Bacteria</taxon>
        <taxon>Pseudomonadati</taxon>
        <taxon>Pseudomonadota</taxon>
        <taxon>Betaproteobacteria</taxon>
        <taxon>Burkholderiales</taxon>
        <taxon>Sphaerotilaceae</taxon>
        <taxon>Roseateles</taxon>
    </lineage>
</organism>
<evidence type="ECO:0000256" key="1">
    <source>
        <dbReference type="SAM" id="Phobius"/>
    </source>
</evidence>
<keyword evidence="1" id="KW-1133">Transmembrane helix</keyword>
<dbReference type="Pfam" id="PF01970">
    <property type="entry name" value="TctA"/>
    <property type="match status" value="1"/>
</dbReference>
<feature type="transmembrane region" description="Helical" evidence="1">
    <location>
        <begin position="107"/>
        <end position="131"/>
    </location>
</feature>
<keyword evidence="4" id="KW-1185">Reference proteome</keyword>
<comment type="caution">
    <text evidence="3">The sequence shown here is derived from an EMBL/GenBank/DDBJ whole genome shotgun (WGS) entry which is preliminary data.</text>
</comment>
<feature type="transmembrane region" description="Helical" evidence="1">
    <location>
        <begin position="256"/>
        <end position="279"/>
    </location>
</feature>
<gene>
    <name evidence="3" type="ORF">FHS28_001754</name>
</gene>
<dbReference type="PANTHER" id="PTHR35342">
    <property type="entry name" value="TRICARBOXYLIC TRANSPORT PROTEIN"/>
    <property type="match status" value="1"/>
</dbReference>
<feature type="transmembrane region" description="Helical" evidence="1">
    <location>
        <begin position="198"/>
        <end position="219"/>
    </location>
</feature>
<evidence type="ECO:0000313" key="4">
    <source>
        <dbReference type="Proteomes" id="UP000574369"/>
    </source>
</evidence>
<feature type="transmembrane region" description="Helical" evidence="1">
    <location>
        <begin position="151"/>
        <end position="178"/>
    </location>
</feature>